<dbReference type="SMART" id="SM00448">
    <property type="entry name" value="REC"/>
    <property type="match status" value="1"/>
</dbReference>
<dbReference type="Pfam" id="PF04397">
    <property type="entry name" value="LytTR"/>
    <property type="match status" value="1"/>
</dbReference>
<gene>
    <name evidence="4" type="primary">lytR_6</name>
    <name evidence="4" type="ORF">DYBT9275_03196</name>
</gene>
<dbReference type="InterPro" id="IPR007492">
    <property type="entry name" value="LytTR_DNA-bd_dom"/>
</dbReference>
<dbReference type="PANTHER" id="PTHR37299:SF1">
    <property type="entry name" value="STAGE 0 SPORULATION PROTEIN A HOMOLOG"/>
    <property type="match status" value="1"/>
</dbReference>
<dbReference type="InterPro" id="IPR011006">
    <property type="entry name" value="CheY-like_superfamily"/>
</dbReference>
<keyword evidence="1" id="KW-0597">Phosphoprotein</keyword>
<evidence type="ECO:0000259" key="3">
    <source>
        <dbReference type="PROSITE" id="PS50930"/>
    </source>
</evidence>
<dbReference type="Pfam" id="PF00072">
    <property type="entry name" value="Response_reg"/>
    <property type="match status" value="1"/>
</dbReference>
<dbReference type="SUPFAM" id="SSF52172">
    <property type="entry name" value="CheY-like"/>
    <property type="match status" value="1"/>
</dbReference>
<feature type="domain" description="Response regulatory" evidence="2">
    <location>
        <begin position="2"/>
        <end position="117"/>
    </location>
</feature>
<evidence type="ECO:0000313" key="4">
    <source>
        <dbReference type="EMBL" id="CAG5003635.1"/>
    </source>
</evidence>
<reference evidence="4" key="1">
    <citation type="submission" date="2021-04" db="EMBL/GenBank/DDBJ databases">
        <authorList>
            <person name="Rodrigo-Torres L."/>
            <person name="Arahal R. D."/>
            <person name="Lucena T."/>
        </authorList>
    </citation>
    <scope>NUCLEOTIDE SEQUENCE</scope>
    <source>
        <strain evidence="4">CECT 9275</strain>
    </source>
</reference>
<evidence type="ECO:0000259" key="2">
    <source>
        <dbReference type="PROSITE" id="PS50110"/>
    </source>
</evidence>
<dbReference type="InterPro" id="IPR001789">
    <property type="entry name" value="Sig_transdc_resp-reg_receiver"/>
</dbReference>
<dbReference type="Proteomes" id="UP000680038">
    <property type="component" value="Unassembled WGS sequence"/>
</dbReference>
<keyword evidence="5" id="KW-1185">Reference proteome</keyword>
<dbReference type="RefSeq" id="WP_215239729.1">
    <property type="nucleotide sequence ID" value="NZ_CAJRAF010000002.1"/>
</dbReference>
<evidence type="ECO:0000313" key="5">
    <source>
        <dbReference type="Proteomes" id="UP000680038"/>
    </source>
</evidence>
<dbReference type="GO" id="GO:0003677">
    <property type="term" value="F:DNA binding"/>
    <property type="evidence" value="ECO:0007669"/>
    <property type="project" value="InterPro"/>
</dbReference>
<dbReference type="Gene3D" id="2.40.50.1020">
    <property type="entry name" value="LytTr DNA-binding domain"/>
    <property type="match status" value="1"/>
</dbReference>
<name>A0A916JDI7_9BACT</name>
<dbReference type="GO" id="GO:0000156">
    <property type="term" value="F:phosphorelay response regulator activity"/>
    <property type="evidence" value="ECO:0007669"/>
    <property type="project" value="InterPro"/>
</dbReference>
<dbReference type="AlphaFoldDB" id="A0A916JDI7"/>
<protein>
    <submittedName>
        <fullName evidence="4">Sensory transduction protein LytR</fullName>
    </submittedName>
</protein>
<dbReference type="EMBL" id="CAJRAF010000002">
    <property type="protein sequence ID" value="CAG5003635.1"/>
    <property type="molecule type" value="Genomic_DNA"/>
</dbReference>
<dbReference type="SMART" id="SM00850">
    <property type="entry name" value="LytTR"/>
    <property type="match status" value="1"/>
</dbReference>
<dbReference type="InterPro" id="IPR046947">
    <property type="entry name" value="LytR-like"/>
</dbReference>
<dbReference type="Gene3D" id="3.40.50.2300">
    <property type="match status" value="1"/>
</dbReference>
<dbReference type="PROSITE" id="PS50930">
    <property type="entry name" value="HTH_LYTTR"/>
    <property type="match status" value="1"/>
</dbReference>
<accession>A0A916JDI7</accession>
<sequence length="243" mass="27895">MNILIVEDEPIVAKHLQYTLNGFGYEANDIASNYPEAIEILKSKVIHLAILDITLSGYQTGIDVAEYICEKHKIPFIFLTSHEDIAIVNAALRTSPHAFLNKPFQKITVYTAVKLAFKSFRQNLIHEGSNDLKQDTTVIQDALFIKEKHMFMKIMLADILFIRSDDNYLELHTAKKKYTIRETLKNILSQLPGNQFFRVHKSFIINLNAITSINYIHVMINDIEIPITADNRTELLSRIKTFS</sequence>
<feature type="domain" description="HTH LytTR-type" evidence="3">
    <location>
        <begin position="153"/>
        <end position="213"/>
    </location>
</feature>
<organism evidence="4 5">
    <name type="scientific">Dyadobacter helix</name>
    <dbReference type="NCBI Taxonomy" id="2822344"/>
    <lineage>
        <taxon>Bacteria</taxon>
        <taxon>Pseudomonadati</taxon>
        <taxon>Bacteroidota</taxon>
        <taxon>Cytophagia</taxon>
        <taxon>Cytophagales</taxon>
        <taxon>Spirosomataceae</taxon>
        <taxon>Dyadobacter</taxon>
    </lineage>
</organism>
<feature type="modified residue" description="4-aspartylphosphate" evidence="1">
    <location>
        <position position="52"/>
    </location>
</feature>
<dbReference type="PANTHER" id="PTHR37299">
    <property type="entry name" value="TRANSCRIPTIONAL REGULATOR-RELATED"/>
    <property type="match status" value="1"/>
</dbReference>
<evidence type="ECO:0000256" key="1">
    <source>
        <dbReference type="PROSITE-ProRule" id="PRU00169"/>
    </source>
</evidence>
<proteinExistence type="predicted"/>
<dbReference type="PROSITE" id="PS50110">
    <property type="entry name" value="RESPONSE_REGULATORY"/>
    <property type="match status" value="1"/>
</dbReference>
<comment type="caution">
    <text evidence="4">The sequence shown here is derived from an EMBL/GenBank/DDBJ whole genome shotgun (WGS) entry which is preliminary data.</text>
</comment>